<dbReference type="Proteomes" id="UP001174694">
    <property type="component" value="Unassembled WGS sequence"/>
</dbReference>
<dbReference type="PANTHER" id="PTHR15396:SF1">
    <property type="entry name" value="RIBONUCLEASE P PROTEIN SUBUNIT P40"/>
    <property type="match status" value="1"/>
</dbReference>
<dbReference type="Pfam" id="PF08584">
    <property type="entry name" value="Ribonuc_P_40"/>
    <property type="match status" value="1"/>
</dbReference>
<keyword evidence="2" id="KW-1185">Reference proteome</keyword>
<dbReference type="PANTHER" id="PTHR15396">
    <property type="entry name" value="RIBONUCLEASE P PROTEIN SUBUNIT P40"/>
    <property type="match status" value="1"/>
</dbReference>
<protein>
    <submittedName>
        <fullName evidence="1">Ribonuclease P 40kDa subunit</fullName>
    </submittedName>
</protein>
<comment type="caution">
    <text evidence="1">The sequence shown here is derived from an EMBL/GenBank/DDBJ whole genome shotgun (WGS) entry which is preliminary data.</text>
</comment>
<dbReference type="GO" id="GO:0004526">
    <property type="term" value="F:ribonuclease P activity"/>
    <property type="evidence" value="ECO:0007669"/>
    <property type="project" value="TreeGrafter"/>
</dbReference>
<evidence type="ECO:0000313" key="2">
    <source>
        <dbReference type="Proteomes" id="UP001174694"/>
    </source>
</evidence>
<dbReference type="AlphaFoldDB" id="A0AA38RC16"/>
<sequence length="339" mass="38393">MAHINLEQPPSKGKLWTTLAAQEFVYKADIIAPRDCAEALQEALLKRRPPPQFARVTMSLAHILEGPFFTEYIKVGNIMMISEGRSRLDNVYTLRDGKLAMYLGRETYERAGLVGKPQGQGGRRNPTPRWVVEYDLRSPSMFRGKKGFDRLMHACKTVLDTPVAWLFCNVTTKSPNPDPLDAYLPIKSTCLPEVSMNIGVSSPSLTPPSLLIAEGDRASLDTFASGVYEWLSLIRLQSPRVHSDDDIDPYLSRYQVPDQRNQGQEEKLCRITWEGFLSPSWIRTTLIEAILDLPPRSWFSFSVTSFAKGMAEGYRDCTVLRLPQCPAEHMLWEVRSTHE</sequence>
<dbReference type="EMBL" id="JANBVO010000020">
    <property type="protein sequence ID" value="KAJ9143123.1"/>
    <property type="molecule type" value="Genomic_DNA"/>
</dbReference>
<name>A0AA38RC16_9PEZI</name>
<organism evidence="1 2">
    <name type="scientific">Pleurostoma richardsiae</name>
    <dbReference type="NCBI Taxonomy" id="41990"/>
    <lineage>
        <taxon>Eukaryota</taxon>
        <taxon>Fungi</taxon>
        <taxon>Dikarya</taxon>
        <taxon>Ascomycota</taxon>
        <taxon>Pezizomycotina</taxon>
        <taxon>Sordariomycetes</taxon>
        <taxon>Sordariomycetidae</taxon>
        <taxon>Calosphaeriales</taxon>
        <taxon>Pleurostomataceae</taxon>
        <taxon>Pleurostoma</taxon>
    </lineage>
</organism>
<gene>
    <name evidence="1" type="ORF">NKR23_g6926</name>
</gene>
<dbReference type="GO" id="GO:0000171">
    <property type="term" value="F:ribonuclease MRP activity"/>
    <property type="evidence" value="ECO:0007669"/>
    <property type="project" value="TreeGrafter"/>
</dbReference>
<reference evidence="1" key="1">
    <citation type="submission" date="2022-07" db="EMBL/GenBank/DDBJ databases">
        <title>Fungi with potential for degradation of polypropylene.</title>
        <authorList>
            <person name="Gostincar C."/>
        </authorList>
    </citation>
    <scope>NUCLEOTIDE SEQUENCE</scope>
    <source>
        <strain evidence="1">EXF-13308</strain>
    </source>
</reference>
<evidence type="ECO:0000313" key="1">
    <source>
        <dbReference type="EMBL" id="KAJ9143123.1"/>
    </source>
</evidence>
<dbReference type="GO" id="GO:0000447">
    <property type="term" value="P:endonucleolytic cleavage in ITS1 to separate SSU-rRNA from 5.8S rRNA and LSU-rRNA from tricistronic rRNA transcript (SSU-rRNA, 5.8S rRNA, LSU-rRNA)"/>
    <property type="evidence" value="ECO:0007669"/>
    <property type="project" value="TreeGrafter"/>
</dbReference>
<dbReference type="GO" id="GO:0001682">
    <property type="term" value="P:tRNA 5'-leader removal"/>
    <property type="evidence" value="ECO:0007669"/>
    <property type="project" value="InterPro"/>
</dbReference>
<dbReference type="GO" id="GO:0030681">
    <property type="term" value="C:multimeric ribonuclease P complex"/>
    <property type="evidence" value="ECO:0007669"/>
    <property type="project" value="TreeGrafter"/>
</dbReference>
<proteinExistence type="predicted"/>
<accession>A0AA38RC16</accession>
<dbReference type="GO" id="GO:0000172">
    <property type="term" value="C:ribonuclease MRP complex"/>
    <property type="evidence" value="ECO:0007669"/>
    <property type="project" value="TreeGrafter"/>
</dbReference>
<dbReference type="InterPro" id="IPR013893">
    <property type="entry name" value="RNase_P_Rpp40"/>
</dbReference>